<protein>
    <submittedName>
        <fullName evidence="1">Integrator complex subunit 11</fullName>
    </submittedName>
</protein>
<proteinExistence type="predicted"/>
<sequence length="130" mass="13958">MPEIRVTPLGAGQDVGRSCILVSIAGKNVMLDCGMHMGFSDDVSLKGGRPGIQPAPRRHHRGTWASESQALTMEEERGQVGTGRRAAPTVTQQVEHLGQTPDFCPTCSGVLSSRWPQWACRVWVSGSTAS</sequence>
<evidence type="ECO:0000313" key="1">
    <source>
        <dbReference type="Ensembl" id="ENSOARP00020038292.1"/>
    </source>
</evidence>
<organism evidence="1">
    <name type="scientific">Ovis aries</name>
    <name type="common">Sheep</name>
    <dbReference type="NCBI Taxonomy" id="9940"/>
    <lineage>
        <taxon>Eukaryota</taxon>
        <taxon>Metazoa</taxon>
        <taxon>Chordata</taxon>
        <taxon>Craniata</taxon>
        <taxon>Vertebrata</taxon>
        <taxon>Euteleostomi</taxon>
        <taxon>Mammalia</taxon>
        <taxon>Eutheria</taxon>
        <taxon>Laurasiatheria</taxon>
        <taxon>Artiodactyla</taxon>
        <taxon>Ruminantia</taxon>
        <taxon>Pecora</taxon>
        <taxon>Bovidae</taxon>
        <taxon>Caprinae</taxon>
        <taxon>Ovis</taxon>
    </lineage>
</organism>
<dbReference type="Ensembl" id="ENSOART00020044894.1">
    <property type="protein sequence ID" value="ENSOARP00020038292.1"/>
    <property type="gene ID" value="ENSOARG00020010229.2"/>
</dbReference>
<accession>A0AC11D338</accession>
<reference evidence="1" key="1">
    <citation type="submission" date="2020-11" db="EMBL/GenBank/DDBJ databases">
        <authorList>
            <person name="Davenport K.M."/>
            <person name="Bickhart D.M."/>
            <person name="Smith T.P.L."/>
            <person name="Murdoch B.M."/>
            <person name="Rosen B.D."/>
        </authorList>
    </citation>
    <scope>NUCLEOTIDE SEQUENCE [LARGE SCALE GENOMIC DNA]</scope>
    <source>
        <strain evidence="1">OAR_USU_Benz2616</strain>
    </source>
</reference>
<reference evidence="1" key="2">
    <citation type="submission" date="2025-08" db="UniProtKB">
        <authorList>
            <consortium name="Ensembl"/>
        </authorList>
    </citation>
    <scope>IDENTIFICATION</scope>
</reference>
<gene>
    <name evidence="1" type="primary">INTS11</name>
</gene>
<reference evidence="1" key="3">
    <citation type="submission" date="2025-09" db="UniProtKB">
        <authorList>
            <consortium name="Ensembl"/>
        </authorList>
    </citation>
    <scope>IDENTIFICATION</scope>
</reference>
<name>A0AC11D338_SHEEP</name>